<evidence type="ECO:0008006" key="3">
    <source>
        <dbReference type="Google" id="ProtNLM"/>
    </source>
</evidence>
<dbReference type="STRING" id="1391654.AKJ09_06972"/>
<reference evidence="1 2" key="1">
    <citation type="submission" date="2015-08" db="EMBL/GenBank/DDBJ databases">
        <authorList>
            <person name="Babu N.S."/>
            <person name="Beckwith C.J."/>
            <person name="Beseler K.G."/>
            <person name="Brison A."/>
            <person name="Carone J.V."/>
            <person name="Caskin T.P."/>
            <person name="Diamond M."/>
            <person name="Durham M.E."/>
            <person name="Foxe J.M."/>
            <person name="Go M."/>
            <person name="Henderson B.A."/>
            <person name="Jones I.B."/>
            <person name="McGettigan J.A."/>
            <person name="Micheletti S.J."/>
            <person name="Nasrallah M.E."/>
            <person name="Ortiz D."/>
            <person name="Piller C.R."/>
            <person name="Privatt S.R."/>
            <person name="Schneider S.L."/>
            <person name="Sharp S."/>
            <person name="Smith T.C."/>
            <person name="Stanton J.D."/>
            <person name="Ullery H.E."/>
            <person name="Wilson R.J."/>
            <person name="Serrano M.G."/>
            <person name="Buck G."/>
            <person name="Lee V."/>
            <person name="Wang Y."/>
            <person name="Carvalho R."/>
            <person name="Voegtly L."/>
            <person name="Shi R."/>
            <person name="Duckworth R."/>
            <person name="Johnson A."/>
            <person name="Loviza R."/>
            <person name="Walstead R."/>
            <person name="Shah Z."/>
            <person name="Kiflezghi M."/>
            <person name="Wade K."/>
            <person name="Ball S.L."/>
            <person name="Bradley K.W."/>
            <person name="Asai D.J."/>
            <person name="Bowman C.A."/>
            <person name="Russell D.A."/>
            <person name="Pope W.H."/>
            <person name="Jacobs-Sera D."/>
            <person name="Hendrix R.W."/>
            <person name="Hatfull G.F."/>
        </authorList>
    </citation>
    <scope>NUCLEOTIDE SEQUENCE [LARGE SCALE GENOMIC DNA]</scope>
    <source>
        <strain evidence="1 2">DSM 27648</strain>
    </source>
</reference>
<keyword evidence="2" id="KW-1185">Reference proteome</keyword>
<dbReference type="AlphaFoldDB" id="A0A0K1Q3H0"/>
<organism evidence="1 2">
    <name type="scientific">Labilithrix luteola</name>
    <dbReference type="NCBI Taxonomy" id="1391654"/>
    <lineage>
        <taxon>Bacteria</taxon>
        <taxon>Pseudomonadati</taxon>
        <taxon>Myxococcota</taxon>
        <taxon>Polyangia</taxon>
        <taxon>Polyangiales</taxon>
        <taxon>Labilitrichaceae</taxon>
        <taxon>Labilithrix</taxon>
    </lineage>
</organism>
<name>A0A0K1Q3H0_9BACT</name>
<proteinExistence type="predicted"/>
<dbReference type="EMBL" id="CP012333">
    <property type="protein sequence ID" value="AKV00309.1"/>
    <property type="molecule type" value="Genomic_DNA"/>
</dbReference>
<evidence type="ECO:0000313" key="2">
    <source>
        <dbReference type="Proteomes" id="UP000064967"/>
    </source>
</evidence>
<dbReference type="Proteomes" id="UP000064967">
    <property type="component" value="Chromosome"/>
</dbReference>
<evidence type="ECO:0000313" key="1">
    <source>
        <dbReference type="EMBL" id="AKV00309.1"/>
    </source>
</evidence>
<protein>
    <recommendedName>
        <fullName evidence="3">BNR repeat domain protein</fullName>
    </recommendedName>
</protein>
<accession>A0A0K1Q3H0</accession>
<sequence>MTTALTVGYVSSIQGRSTSDVWAAGSLGLMMHWDGHGWTDIRSTKPPSDLLTPSSVFLTPDAAWGIAGTRIMRRGLDPDSIHTFELFDPYHAPTSVVVLGNGHGYIGCSEGPYAPPGAGGVLYDVFDFDNAAFRPLPPPVLAANQQPVAMNIRALFAAPESAMWAVGERGLIARYSLAGADAGPTQGEIVPLANQNDLFAGWGAGDELWAAGEKGTLIHVDGTSTTAMTSSTTATLNAIFGLSKSDIWAAGDNGVLLHFDGTSWSRIPIQGYRGNLRTIWGAASDDVWIGGEGAMFHWGPLP</sequence>
<gene>
    <name evidence="1" type="ORF">AKJ09_06972</name>
</gene>
<dbReference type="KEGG" id="llu:AKJ09_06972"/>